<organism evidence="2 3">
    <name type="scientific">Oryza sativa subsp. japonica</name>
    <name type="common">Rice</name>
    <dbReference type="NCBI Taxonomy" id="39947"/>
    <lineage>
        <taxon>Eukaryota</taxon>
        <taxon>Viridiplantae</taxon>
        <taxon>Streptophyta</taxon>
        <taxon>Embryophyta</taxon>
        <taxon>Tracheophyta</taxon>
        <taxon>Spermatophyta</taxon>
        <taxon>Magnoliopsida</taxon>
        <taxon>Liliopsida</taxon>
        <taxon>Poales</taxon>
        <taxon>Poaceae</taxon>
        <taxon>BOP clade</taxon>
        <taxon>Oryzoideae</taxon>
        <taxon>Oryzeae</taxon>
        <taxon>Oryzinae</taxon>
        <taxon>Oryza</taxon>
        <taxon>Oryza sativa</taxon>
    </lineage>
</organism>
<feature type="compositionally biased region" description="Basic and acidic residues" evidence="1">
    <location>
        <begin position="33"/>
        <end position="45"/>
    </location>
</feature>
<protein>
    <submittedName>
        <fullName evidence="2">Uncharacterized protein</fullName>
    </submittedName>
</protein>
<evidence type="ECO:0000313" key="2">
    <source>
        <dbReference type="EMBL" id="BAD68558.1"/>
    </source>
</evidence>
<reference evidence="3" key="1">
    <citation type="journal article" date="2005" name="Nature">
        <title>The map-based sequence of the rice genome.</title>
        <authorList>
            <consortium name="International rice genome sequencing project (IRGSP)"/>
            <person name="Matsumoto T."/>
            <person name="Wu J."/>
            <person name="Kanamori H."/>
            <person name="Katayose Y."/>
            <person name="Fujisawa M."/>
            <person name="Namiki N."/>
            <person name="Mizuno H."/>
            <person name="Yamamoto K."/>
            <person name="Antonio B.A."/>
            <person name="Baba T."/>
            <person name="Sakata K."/>
            <person name="Nagamura Y."/>
            <person name="Aoki H."/>
            <person name="Arikawa K."/>
            <person name="Arita K."/>
            <person name="Bito T."/>
            <person name="Chiden Y."/>
            <person name="Fujitsuka N."/>
            <person name="Fukunaka R."/>
            <person name="Hamada M."/>
            <person name="Harada C."/>
            <person name="Hayashi A."/>
            <person name="Hijishita S."/>
            <person name="Honda M."/>
            <person name="Hosokawa S."/>
            <person name="Ichikawa Y."/>
            <person name="Idonuma A."/>
            <person name="Iijima M."/>
            <person name="Ikeda M."/>
            <person name="Ikeno M."/>
            <person name="Ito K."/>
            <person name="Ito S."/>
            <person name="Ito T."/>
            <person name="Ito Y."/>
            <person name="Ito Y."/>
            <person name="Iwabuchi A."/>
            <person name="Kamiya K."/>
            <person name="Karasawa W."/>
            <person name="Kurita K."/>
            <person name="Katagiri S."/>
            <person name="Kikuta A."/>
            <person name="Kobayashi H."/>
            <person name="Kobayashi N."/>
            <person name="Machita K."/>
            <person name="Maehara T."/>
            <person name="Masukawa M."/>
            <person name="Mizubayashi T."/>
            <person name="Mukai Y."/>
            <person name="Nagasaki H."/>
            <person name="Nagata Y."/>
            <person name="Naito S."/>
            <person name="Nakashima M."/>
            <person name="Nakama Y."/>
            <person name="Nakamichi Y."/>
            <person name="Nakamura M."/>
            <person name="Meguro A."/>
            <person name="Negishi M."/>
            <person name="Ohta I."/>
            <person name="Ohta T."/>
            <person name="Okamoto M."/>
            <person name="Ono N."/>
            <person name="Saji S."/>
            <person name="Sakaguchi M."/>
            <person name="Sakai K."/>
            <person name="Shibata M."/>
            <person name="Shimokawa T."/>
            <person name="Song J."/>
            <person name="Takazaki Y."/>
            <person name="Terasawa K."/>
            <person name="Tsugane M."/>
            <person name="Tsuji K."/>
            <person name="Ueda S."/>
            <person name="Waki K."/>
            <person name="Yamagata H."/>
            <person name="Yamamoto M."/>
            <person name="Yamamoto S."/>
            <person name="Yamane H."/>
            <person name="Yoshiki S."/>
            <person name="Yoshihara R."/>
            <person name="Yukawa K."/>
            <person name="Zhong H."/>
            <person name="Yano M."/>
            <person name="Yuan Q."/>
            <person name="Ouyang S."/>
            <person name="Liu J."/>
            <person name="Jones K.M."/>
            <person name="Gansberger K."/>
            <person name="Moffat K."/>
            <person name="Hill J."/>
            <person name="Bera J."/>
            <person name="Fadrosh D."/>
            <person name="Jin S."/>
            <person name="Johri S."/>
            <person name="Kim M."/>
            <person name="Overton L."/>
            <person name="Reardon M."/>
            <person name="Tsitrin T."/>
            <person name="Vuong H."/>
            <person name="Weaver B."/>
            <person name="Ciecko A."/>
            <person name="Tallon L."/>
            <person name="Jackson J."/>
            <person name="Pai G."/>
            <person name="Aken S.V."/>
            <person name="Utterback T."/>
            <person name="Reidmuller S."/>
            <person name="Feldblyum T."/>
            <person name="Hsiao J."/>
            <person name="Zismann V."/>
            <person name="Iobst S."/>
            <person name="de Vazeille A.R."/>
            <person name="Buell C.R."/>
            <person name="Ying K."/>
            <person name="Li Y."/>
            <person name="Lu T."/>
            <person name="Huang Y."/>
            <person name="Zhao Q."/>
            <person name="Feng Q."/>
            <person name="Zhang L."/>
            <person name="Zhu J."/>
            <person name="Weng Q."/>
            <person name="Mu J."/>
            <person name="Lu Y."/>
            <person name="Fan D."/>
            <person name="Liu Y."/>
            <person name="Guan J."/>
            <person name="Zhang Y."/>
            <person name="Yu S."/>
            <person name="Liu X."/>
            <person name="Zhang Y."/>
            <person name="Hong G."/>
            <person name="Han B."/>
            <person name="Choisne N."/>
            <person name="Demange N."/>
            <person name="Orjeda G."/>
            <person name="Samain S."/>
            <person name="Cattolico L."/>
            <person name="Pelletier E."/>
            <person name="Couloux A."/>
            <person name="Segurens B."/>
            <person name="Wincker P."/>
            <person name="D'Hont A."/>
            <person name="Scarpelli C."/>
            <person name="Weissenbach J."/>
            <person name="Salanoubat M."/>
            <person name="Quetier F."/>
            <person name="Yu Y."/>
            <person name="Kim H.R."/>
            <person name="Rambo T."/>
            <person name="Currie J."/>
            <person name="Collura K."/>
            <person name="Luo M."/>
            <person name="Yang T."/>
            <person name="Ammiraju J.S.S."/>
            <person name="Engler F."/>
            <person name="Soderlund C."/>
            <person name="Wing R.A."/>
            <person name="Palmer L.E."/>
            <person name="de la Bastide M."/>
            <person name="Spiegel L."/>
            <person name="Nascimento L."/>
            <person name="Zutavern T."/>
            <person name="O'Shaughnessy A."/>
            <person name="Dike S."/>
            <person name="Dedhia N."/>
            <person name="Preston R."/>
            <person name="Balija V."/>
            <person name="McCombie W.R."/>
            <person name="Chow T."/>
            <person name="Chen H."/>
            <person name="Chung M."/>
            <person name="Chen C."/>
            <person name="Shaw J."/>
            <person name="Wu H."/>
            <person name="Hsiao K."/>
            <person name="Chao Y."/>
            <person name="Chu M."/>
            <person name="Cheng C."/>
            <person name="Hour A."/>
            <person name="Lee P."/>
            <person name="Lin S."/>
            <person name="Lin Y."/>
            <person name="Liou J."/>
            <person name="Liu S."/>
            <person name="Hsing Y."/>
            <person name="Raghuvanshi S."/>
            <person name="Mohanty A."/>
            <person name="Bharti A.K."/>
            <person name="Gaur A."/>
            <person name="Gupta V."/>
            <person name="Kumar D."/>
            <person name="Ravi V."/>
            <person name="Vij S."/>
            <person name="Kapur A."/>
            <person name="Khurana P."/>
            <person name="Khurana P."/>
            <person name="Khurana J.P."/>
            <person name="Tyagi A.K."/>
            <person name="Gaikwad K."/>
            <person name="Singh A."/>
            <person name="Dalal V."/>
            <person name="Srivastava S."/>
            <person name="Dixit A."/>
            <person name="Pal A.K."/>
            <person name="Ghazi I.A."/>
            <person name="Yadav M."/>
            <person name="Pandit A."/>
            <person name="Bhargava A."/>
            <person name="Sureshbabu K."/>
            <person name="Batra K."/>
            <person name="Sharma T.R."/>
            <person name="Mohapatra T."/>
            <person name="Singh N.K."/>
            <person name="Messing J."/>
            <person name="Nelson A.B."/>
            <person name="Fuks G."/>
            <person name="Kavchok S."/>
            <person name="Keizer G."/>
            <person name="Linton E."/>
            <person name="Llaca V."/>
            <person name="Song R."/>
            <person name="Tanyolac B."/>
            <person name="Young S."/>
            <person name="Ho-Il K."/>
            <person name="Hahn J.H."/>
            <person name="Sangsakoo G."/>
            <person name="Vanavichit A."/>
            <person name="de Mattos Luiz.A.T."/>
            <person name="Zimmer P.D."/>
            <person name="Malone G."/>
            <person name="Dellagostin O."/>
            <person name="de Oliveira A.C."/>
            <person name="Bevan M."/>
            <person name="Bancroft I."/>
            <person name="Minx P."/>
            <person name="Cordum H."/>
            <person name="Wilson R."/>
            <person name="Cheng Z."/>
            <person name="Jin W."/>
            <person name="Jiang J."/>
            <person name="Leong S.A."/>
            <person name="Iwama H."/>
            <person name="Gojobori T."/>
            <person name="Itoh T."/>
            <person name="Niimura Y."/>
            <person name="Fujii Y."/>
            <person name="Habara T."/>
            <person name="Sakai H."/>
            <person name="Sato Y."/>
            <person name="Wilson G."/>
            <person name="Kumar K."/>
            <person name="McCouch S."/>
            <person name="Juretic N."/>
            <person name="Hoen D."/>
            <person name="Wright S."/>
            <person name="Bruskiewich R."/>
            <person name="Bureau T."/>
            <person name="Miyao A."/>
            <person name="Hirochika H."/>
            <person name="Nishikawa T."/>
            <person name="Kadowaki K."/>
            <person name="Sugiura M."/>
            <person name="Burr B."/>
            <person name="Sasaki T."/>
        </authorList>
    </citation>
    <scope>NUCLEOTIDE SEQUENCE [LARGE SCALE GENOMIC DNA]</scope>
    <source>
        <strain evidence="3">cv. Nipponbare</strain>
    </source>
</reference>
<reference evidence="3" key="2">
    <citation type="journal article" date="2008" name="Nucleic Acids Res.">
        <title>The rice annotation project database (RAP-DB): 2008 update.</title>
        <authorList>
            <consortium name="The rice annotation project (RAP)"/>
        </authorList>
    </citation>
    <scope>GENOME REANNOTATION</scope>
    <source>
        <strain evidence="3">cv. Nipponbare</strain>
    </source>
</reference>
<dbReference type="Proteomes" id="UP000000763">
    <property type="component" value="Chromosome 6"/>
</dbReference>
<name>Q5VPR7_ORYSJ</name>
<evidence type="ECO:0000256" key="1">
    <source>
        <dbReference type="SAM" id="MobiDB-lite"/>
    </source>
</evidence>
<dbReference type="EMBL" id="AP003564">
    <property type="protein sequence ID" value="BAD68558.1"/>
    <property type="molecule type" value="Genomic_DNA"/>
</dbReference>
<proteinExistence type="predicted"/>
<evidence type="ECO:0000313" key="3">
    <source>
        <dbReference type="Proteomes" id="UP000000763"/>
    </source>
</evidence>
<dbReference type="AlphaFoldDB" id="Q5VPR7"/>
<accession>Q5VPR7</accession>
<sequence>MACKQLRMSETMQTKCSTGTVVEAAVQASEEASETKAARADESSRAAKVASARREGSLDYFLLPVESISEWDSKSSGVSFKIWTSPDESDNE</sequence>
<feature type="region of interest" description="Disordered" evidence="1">
    <location>
        <begin position="32"/>
        <end position="54"/>
    </location>
</feature>
<gene>
    <name evidence="2" type="primary">OSJNBa0062J13.26</name>
</gene>